<feature type="transmembrane region" description="Helical" evidence="1">
    <location>
        <begin position="104"/>
        <end position="123"/>
    </location>
</feature>
<keyword evidence="4" id="KW-1185">Reference proteome</keyword>
<feature type="transmembrane region" description="Helical" evidence="1">
    <location>
        <begin position="184"/>
        <end position="207"/>
    </location>
</feature>
<keyword evidence="1" id="KW-0472">Membrane</keyword>
<feature type="transmembrane region" description="Helical" evidence="1">
    <location>
        <begin position="254"/>
        <end position="275"/>
    </location>
</feature>
<comment type="caution">
    <text evidence="3">The sequence shown here is derived from an EMBL/GenBank/DDBJ whole genome shotgun (WGS) entry which is preliminary data.</text>
</comment>
<evidence type="ECO:0000256" key="1">
    <source>
        <dbReference type="SAM" id="Phobius"/>
    </source>
</evidence>
<evidence type="ECO:0000313" key="4">
    <source>
        <dbReference type="Proteomes" id="UP001362999"/>
    </source>
</evidence>
<feature type="transmembrane region" description="Helical" evidence="1">
    <location>
        <begin position="62"/>
        <end position="84"/>
    </location>
</feature>
<dbReference type="PANTHER" id="PTHR40465">
    <property type="entry name" value="CHROMOSOME 1, WHOLE GENOME SHOTGUN SEQUENCE"/>
    <property type="match status" value="1"/>
</dbReference>
<feature type="transmembrane region" description="Helical" evidence="1">
    <location>
        <begin position="135"/>
        <end position="159"/>
    </location>
</feature>
<feature type="transmembrane region" description="Helical" evidence="1">
    <location>
        <begin position="28"/>
        <end position="50"/>
    </location>
</feature>
<dbReference type="PANTHER" id="PTHR40465:SF1">
    <property type="entry name" value="DUF6534 DOMAIN-CONTAINING PROTEIN"/>
    <property type="match status" value="1"/>
</dbReference>
<keyword evidence="1" id="KW-1133">Transmembrane helix</keyword>
<dbReference type="Pfam" id="PF20152">
    <property type="entry name" value="DUF6534"/>
    <property type="match status" value="1"/>
</dbReference>
<gene>
    <name evidence="3" type="ORF">R3P38DRAFT_3136221</name>
</gene>
<protein>
    <recommendedName>
        <fullName evidence="2">DUF6534 domain-containing protein</fullName>
    </recommendedName>
</protein>
<dbReference type="AlphaFoldDB" id="A0AAV9Z6W1"/>
<dbReference type="EMBL" id="JAWWNJ010000193">
    <property type="protein sequence ID" value="KAK6972147.1"/>
    <property type="molecule type" value="Genomic_DNA"/>
</dbReference>
<sequence length="318" mass="34524">MMFRETSLGSLFLPTMSSSGIESITVPLLLGTLLDFLLCGTLLVQTYAYYTSFPKDPLISKFSVCFVLVSAVVYACLNASDVVFWFATSFGNPLHFTQRRFSKFYIPILTVVVATLVQACFCVRITVIRKAAWPISLVIAVISLAQLVAGVTSGTLAFIEDNQPDSSSLPGTVAPNLHQHVRVILIPIWIVGGATADILIAITMTVLLSNATVNESTQSLANNIIRLVLETNSCTAAAAIIGVVLYFALPPTNLYLYVPTLALLGLYANTLLVTLNNRAIILRAREQRPMKSGQRRIVISDMAPLRQGVVPEEVEDAV</sequence>
<evidence type="ECO:0000313" key="3">
    <source>
        <dbReference type="EMBL" id="KAK6972147.1"/>
    </source>
</evidence>
<proteinExistence type="predicted"/>
<name>A0AAV9Z6W1_9AGAR</name>
<keyword evidence="1" id="KW-0812">Transmembrane</keyword>
<feature type="domain" description="DUF6534" evidence="2">
    <location>
        <begin position="194"/>
        <end position="279"/>
    </location>
</feature>
<accession>A0AAV9Z6W1</accession>
<dbReference type="InterPro" id="IPR045339">
    <property type="entry name" value="DUF6534"/>
</dbReference>
<organism evidence="3 4">
    <name type="scientific">Favolaschia claudopus</name>
    <dbReference type="NCBI Taxonomy" id="2862362"/>
    <lineage>
        <taxon>Eukaryota</taxon>
        <taxon>Fungi</taxon>
        <taxon>Dikarya</taxon>
        <taxon>Basidiomycota</taxon>
        <taxon>Agaricomycotina</taxon>
        <taxon>Agaricomycetes</taxon>
        <taxon>Agaricomycetidae</taxon>
        <taxon>Agaricales</taxon>
        <taxon>Marasmiineae</taxon>
        <taxon>Mycenaceae</taxon>
        <taxon>Favolaschia</taxon>
    </lineage>
</organism>
<reference evidence="3 4" key="1">
    <citation type="journal article" date="2024" name="J Genomics">
        <title>Draft genome sequencing and assembly of Favolaschia claudopus CIRM-BRFM 2984 isolated from oak limbs.</title>
        <authorList>
            <person name="Navarro D."/>
            <person name="Drula E."/>
            <person name="Chaduli D."/>
            <person name="Cazenave R."/>
            <person name="Ahrendt S."/>
            <person name="Wang J."/>
            <person name="Lipzen A."/>
            <person name="Daum C."/>
            <person name="Barry K."/>
            <person name="Grigoriev I.V."/>
            <person name="Favel A."/>
            <person name="Rosso M.N."/>
            <person name="Martin F."/>
        </authorList>
    </citation>
    <scope>NUCLEOTIDE SEQUENCE [LARGE SCALE GENOMIC DNA]</scope>
    <source>
        <strain evidence="3 4">CIRM-BRFM 2984</strain>
    </source>
</reference>
<dbReference type="Proteomes" id="UP001362999">
    <property type="component" value="Unassembled WGS sequence"/>
</dbReference>
<evidence type="ECO:0000259" key="2">
    <source>
        <dbReference type="Pfam" id="PF20152"/>
    </source>
</evidence>
<feature type="transmembrane region" description="Helical" evidence="1">
    <location>
        <begin position="227"/>
        <end position="248"/>
    </location>
</feature>